<evidence type="ECO:0000256" key="2">
    <source>
        <dbReference type="ARBA" id="ARBA00023027"/>
    </source>
</evidence>
<evidence type="ECO:0000313" key="6">
    <source>
        <dbReference type="EMBL" id="RXS96704.1"/>
    </source>
</evidence>
<gene>
    <name evidence="6" type="ORF">ESZ00_01790</name>
</gene>
<feature type="active site" evidence="3">
    <location>
        <position position="171"/>
    </location>
</feature>
<dbReference type="SUPFAM" id="SSF48179">
    <property type="entry name" value="6-phosphogluconate dehydrogenase C-terminal domain-like"/>
    <property type="match status" value="1"/>
</dbReference>
<dbReference type="GO" id="GO:0050661">
    <property type="term" value="F:NADP binding"/>
    <property type="evidence" value="ECO:0007669"/>
    <property type="project" value="InterPro"/>
</dbReference>
<dbReference type="SUPFAM" id="SSF51735">
    <property type="entry name" value="NAD(P)-binding Rossmann-fold domains"/>
    <property type="match status" value="1"/>
</dbReference>
<keyword evidence="7" id="KW-1185">Reference proteome</keyword>
<organism evidence="6 7">
    <name type="scientific">Silvibacterium dinghuense</name>
    <dbReference type="NCBI Taxonomy" id="1560006"/>
    <lineage>
        <taxon>Bacteria</taxon>
        <taxon>Pseudomonadati</taxon>
        <taxon>Acidobacteriota</taxon>
        <taxon>Terriglobia</taxon>
        <taxon>Terriglobales</taxon>
        <taxon>Acidobacteriaceae</taxon>
        <taxon>Silvibacterium</taxon>
    </lineage>
</organism>
<evidence type="ECO:0000313" key="7">
    <source>
        <dbReference type="Proteomes" id="UP000290253"/>
    </source>
</evidence>
<dbReference type="Gene3D" id="3.40.50.720">
    <property type="entry name" value="NAD(P)-binding Rossmann-like Domain"/>
    <property type="match status" value="1"/>
</dbReference>
<dbReference type="GO" id="GO:0016054">
    <property type="term" value="P:organic acid catabolic process"/>
    <property type="evidence" value="ECO:0007669"/>
    <property type="project" value="UniProtKB-ARBA"/>
</dbReference>
<evidence type="ECO:0000256" key="3">
    <source>
        <dbReference type="PIRSR" id="PIRSR000103-1"/>
    </source>
</evidence>
<dbReference type="PANTHER" id="PTHR43580:SF2">
    <property type="entry name" value="CYTOKINE-LIKE NUCLEAR FACTOR N-PAC"/>
    <property type="match status" value="1"/>
</dbReference>
<dbReference type="GO" id="GO:0051287">
    <property type="term" value="F:NAD binding"/>
    <property type="evidence" value="ECO:0007669"/>
    <property type="project" value="InterPro"/>
</dbReference>
<dbReference type="Pfam" id="PF14833">
    <property type="entry name" value="NAD_binding_11"/>
    <property type="match status" value="1"/>
</dbReference>
<sequence length="283" mass="29632">MTKIAFLGLGAMGSRMAKNILDAGFELTVWNRTASAAEDLVKAGARQANSPKSAADGAEIVIAMVTDDVVSSDLWTDEATGALAGMNAGSIAVEMSTLTPEWVAKLKEKASARGVALVDAPVSGSLPQAEGRQLVVMAGGDTEAFETVKPVLSAIGPTHHVGASGQGAALKLAVNALMGIQITAWAEMLGFLGKQGLDTHKTMDLLATMPVCSPLAAGMSRLMLAQDYAPRFTNALLAKDFRYFKQTTGNEKTPIADAASAVYQRAAEEMGHENVTAVIRFYE</sequence>
<dbReference type="PIRSF" id="PIRSF000103">
    <property type="entry name" value="HIBADH"/>
    <property type="match status" value="1"/>
</dbReference>
<evidence type="ECO:0000259" key="4">
    <source>
        <dbReference type="Pfam" id="PF03446"/>
    </source>
</evidence>
<dbReference type="Proteomes" id="UP000290253">
    <property type="component" value="Unassembled WGS sequence"/>
</dbReference>
<dbReference type="OrthoDB" id="9786703at2"/>
<dbReference type="InterPro" id="IPR013328">
    <property type="entry name" value="6PGD_dom2"/>
</dbReference>
<proteinExistence type="predicted"/>
<dbReference type="Gene3D" id="1.10.1040.10">
    <property type="entry name" value="N-(1-d-carboxylethyl)-l-norvaline Dehydrogenase, domain 2"/>
    <property type="match status" value="1"/>
</dbReference>
<dbReference type="EMBL" id="SDMK01000001">
    <property type="protein sequence ID" value="RXS96704.1"/>
    <property type="molecule type" value="Genomic_DNA"/>
</dbReference>
<name>A0A4Q1SGR5_9BACT</name>
<evidence type="ECO:0000256" key="1">
    <source>
        <dbReference type="ARBA" id="ARBA00023002"/>
    </source>
</evidence>
<dbReference type="InterPro" id="IPR051265">
    <property type="entry name" value="HIBADH-related_NP60_sf"/>
</dbReference>
<dbReference type="Pfam" id="PF03446">
    <property type="entry name" value="NAD_binding_2"/>
    <property type="match status" value="1"/>
</dbReference>
<dbReference type="PANTHER" id="PTHR43580">
    <property type="entry name" value="OXIDOREDUCTASE GLYR1-RELATED"/>
    <property type="match status" value="1"/>
</dbReference>
<dbReference type="InterPro" id="IPR029154">
    <property type="entry name" value="HIBADH-like_NADP-bd"/>
</dbReference>
<keyword evidence="2" id="KW-0520">NAD</keyword>
<dbReference type="InterPro" id="IPR006115">
    <property type="entry name" value="6PGDH_NADP-bd"/>
</dbReference>
<dbReference type="InterPro" id="IPR002204">
    <property type="entry name" value="3-OH-isobutyrate_DH-rel_CS"/>
</dbReference>
<dbReference type="RefSeq" id="WP_129206454.1">
    <property type="nucleotide sequence ID" value="NZ_BMGU01000001.1"/>
</dbReference>
<evidence type="ECO:0000259" key="5">
    <source>
        <dbReference type="Pfam" id="PF14833"/>
    </source>
</evidence>
<dbReference type="InterPro" id="IPR008927">
    <property type="entry name" value="6-PGluconate_DH-like_C_sf"/>
</dbReference>
<reference evidence="6 7" key="1">
    <citation type="journal article" date="2016" name="Int. J. Syst. Evol. Microbiol.">
        <title>Acidipila dinghuensis sp. nov., an acidobacterium isolated from forest soil.</title>
        <authorList>
            <person name="Jiang Y.W."/>
            <person name="Wang J."/>
            <person name="Chen M.H."/>
            <person name="Lv Y.Y."/>
            <person name="Qiu L.H."/>
        </authorList>
    </citation>
    <scope>NUCLEOTIDE SEQUENCE [LARGE SCALE GENOMIC DNA]</scope>
    <source>
        <strain evidence="6 7">DHOF10</strain>
    </source>
</reference>
<dbReference type="InterPro" id="IPR036291">
    <property type="entry name" value="NAD(P)-bd_dom_sf"/>
</dbReference>
<comment type="caution">
    <text evidence="6">The sequence shown here is derived from an EMBL/GenBank/DDBJ whole genome shotgun (WGS) entry which is preliminary data.</text>
</comment>
<dbReference type="PROSITE" id="PS00895">
    <property type="entry name" value="3_HYDROXYISOBUT_DH"/>
    <property type="match status" value="1"/>
</dbReference>
<dbReference type="InterPro" id="IPR015815">
    <property type="entry name" value="HIBADH-related"/>
</dbReference>
<protein>
    <submittedName>
        <fullName evidence="6">NAD(P)-dependent oxidoreductase</fullName>
    </submittedName>
</protein>
<feature type="domain" description="3-hydroxyisobutyrate dehydrogenase-like NAD-binding" evidence="5">
    <location>
        <begin position="165"/>
        <end position="282"/>
    </location>
</feature>
<accession>A0A4Q1SGR5</accession>
<dbReference type="GO" id="GO:0016491">
    <property type="term" value="F:oxidoreductase activity"/>
    <property type="evidence" value="ECO:0007669"/>
    <property type="project" value="UniProtKB-KW"/>
</dbReference>
<dbReference type="AlphaFoldDB" id="A0A4Q1SGR5"/>
<feature type="domain" description="6-phosphogluconate dehydrogenase NADP-binding" evidence="4">
    <location>
        <begin position="3"/>
        <end position="158"/>
    </location>
</feature>
<keyword evidence="1" id="KW-0560">Oxidoreductase</keyword>